<accession>A0A7X0PL41</accession>
<dbReference type="PANTHER" id="PTHR36932:SF1">
    <property type="entry name" value="CAPSULAR POLYSACCHARIDE BIOSYNTHESIS PROTEIN"/>
    <property type="match status" value="1"/>
</dbReference>
<dbReference type="SUPFAM" id="SSF56801">
    <property type="entry name" value="Acetyl-CoA synthetase-like"/>
    <property type="match status" value="1"/>
</dbReference>
<keyword evidence="2" id="KW-1185">Reference proteome</keyword>
<dbReference type="InterPro" id="IPR042099">
    <property type="entry name" value="ANL_N_sf"/>
</dbReference>
<protein>
    <submittedName>
        <fullName evidence="1">Phenylacetate-CoA ligase</fullName>
        <ecNumber evidence="1">6.2.1.30</ecNumber>
    </submittedName>
</protein>
<dbReference type="Proteomes" id="UP000575083">
    <property type="component" value="Unassembled WGS sequence"/>
</dbReference>
<evidence type="ECO:0000313" key="1">
    <source>
        <dbReference type="EMBL" id="MBB6563952.1"/>
    </source>
</evidence>
<name>A0A7X0PL41_9BURK</name>
<reference evidence="1 2" key="1">
    <citation type="submission" date="2020-08" db="EMBL/GenBank/DDBJ databases">
        <title>Functional genomics of gut bacteria from endangered species of beetles.</title>
        <authorList>
            <person name="Carlos-Shanley C."/>
        </authorList>
    </citation>
    <scope>NUCLEOTIDE SEQUENCE [LARGE SCALE GENOMIC DNA]</scope>
    <source>
        <strain evidence="1 2">S00198</strain>
    </source>
</reference>
<dbReference type="Gene3D" id="3.40.50.12780">
    <property type="entry name" value="N-terminal domain of ligase-like"/>
    <property type="match status" value="1"/>
</dbReference>
<comment type="caution">
    <text evidence="1">The sequence shown here is derived from an EMBL/GenBank/DDBJ whole genome shotgun (WGS) entry which is preliminary data.</text>
</comment>
<keyword evidence="1" id="KW-0436">Ligase</keyword>
<organism evidence="1 2">
    <name type="scientific">Acidovorax soli</name>
    <dbReference type="NCBI Taxonomy" id="592050"/>
    <lineage>
        <taxon>Bacteria</taxon>
        <taxon>Pseudomonadati</taxon>
        <taxon>Pseudomonadota</taxon>
        <taxon>Betaproteobacteria</taxon>
        <taxon>Burkholderiales</taxon>
        <taxon>Comamonadaceae</taxon>
        <taxon>Acidovorax</taxon>
    </lineage>
</organism>
<dbReference type="RefSeq" id="WP_184865471.1">
    <property type="nucleotide sequence ID" value="NZ_JACHLK010000025.1"/>
</dbReference>
<dbReference type="PANTHER" id="PTHR36932">
    <property type="entry name" value="CAPSULAR POLYSACCHARIDE BIOSYNTHESIS PROTEIN"/>
    <property type="match status" value="1"/>
</dbReference>
<dbReference type="GO" id="GO:0047475">
    <property type="term" value="F:phenylacetate-CoA ligase activity"/>
    <property type="evidence" value="ECO:0007669"/>
    <property type="project" value="UniProtKB-EC"/>
</dbReference>
<dbReference type="EC" id="6.2.1.30" evidence="1"/>
<proteinExistence type="predicted"/>
<dbReference type="AlphaFoldDB" id="A0A7X0PL41"/>
<evidence type="ECO:0000313" key="2">
    <source>
        <dbReference type="Proteomes" id="UP000575083"/>
    </source>
</evidence>
<sequence length="447" mass="49422">MADALHFHSPQTAQMLLLAQQVRAWERVAPAEYQALQQRQLHTLMRHAHQHSPFWRQRLEAAGWPAGAASPQTVLARLPVLTRADLQAHFADARARWPGLRDGDVATSVTSGSTGEPVRVEKASAMYSPLYAAISWLEAQWHQRDARGKIAVLGTGLTDGTLDTWGDMYAAMGLRGPCVLRNITQHGMDSHLEWLLREQPDYLKCSPFAAAELARLALARGVQLSIRQVISQSERVTPAQRALCRQAFGATIIDRYSCEETGWLALQCPTHEHLHLLGATTLMEIVDAEGRPCPVGVPGRVLVTSLHSFAMPILRYELGDIAEWGAPCGCGMVLPVIARMGGRTRHQVQTTQGPLPMPFLGDELGRIESIRAFRMRQYADGTLQLQLEAPQALTADEHAAVRAVFAANGMADLPLHVEQLECIDWPAGRKREEFERVDRLFTPAIST</sequence>
<gene>
    <name evidence="1" type="ORF">HNP48_006678</name>
</gene>
<dbReference type="InterPro" id="IPR053158">
    <property type="entry name" value="CapK_Type1_Caps_Biosynth"/>
</dbReference>
<dbReference type="EMBL" id="JACHLK010000025">
    <property type="protein sequence ID" value="MBB6563952.1"/>
    <property type="molecule type" value="Genomic_DNA"/>
</dbReference>